<dbReference type="Gene3D" id="2.30.40.10">
    <property type="entry name" value="Urease, subunit C, domain 1"/>
    <property type="match status" value="1"/>
</dbReference>
<dbReference type="EMBL" id="JBEWSZ010000015">
    <property type="protein sequence ID" value="MET2832928.1"/>
    <property type="molecule type" value="Genomic_DNA"/>
</dbReference>
<dbReference type="SUPFAM" id="SSF51338">
    <property type="entry name" value="Composite domain of metallo-dependent hydrolases"/>
    <property type="match status" value="1"/>
</dbReference>
<reference evidence="2 3" key="1">
    <citation type="submission" date="2024-06" db="EMBL/GenBank/DDBJ databases">
        <authorList>
            <person name="Kim D.-U."/>
        </authorList>
    </citation>
    <scope>NUCLEOTIDE SEQUENCE [LARGE SCALE GENOMIC DNA]</scope>
    <source>
        <strain evidence="2 3">KACC15460</strain>
    </source>
</reference>
<feature type="domain" description="Amidohydrolase 3" evidence="1">
    <location>
        <begin position="336"/>
        <end position="462"/>
    </location>
</feature>
<sequence length="483" mass="52082">MIENNGSFDILFHRALIIDGTGTAGRIGDVAFAGDRIAAVGDLAGARARQDIDADGLVLAPGFIDVHTHDDALAIGGSAMEPKVTQGVTTVVTGNCGISLAPLVLHRSPPAPLDLLGGQESYRYARFADYLAELDARPPAVNVAPMVGHTTLRVATMDTLDRPARPAEIKAMSRLLEESLEAGAIGFSTGLYYPLARAAPTEEVIELLAVVSRLRAVYTTHMRDEEEGVEESLRESFDAAMRANVPLIISHHKCMGIENHGRSVSTLKLIDQARATQTVGLDAYPYVAGSTVLMGAMVKKSSRVLITWSKPHPEIRGEDLSDIARKWDCSIEDAIERLVPAGAIYFHMSEEDVRRILGHPATMIGSDGLPHDQHPHPRLWGTFPRVLGHYARDLQLFSLEEAVRKMTGLPATTFKLRDRGLIAPGGYADVVLFDATTIADTATFDVPIQQAAGIKAVFVNGRAAVLDGKVEPGRSGRVLRRVA</sequence>
<gene>
    <name evidence="2" type="ORF">ABVQ20_39110</name>
</gene>
<accession>A0ABV2DTC2</accession>
<feature type="domain" description="Amidohydrolase 3" evidence="1">
    <location>
        <begin position="52"/>
        <end position="244"/>
    </location>
</feature>
<dbReference type="Proteomes" id="UP001548832">
    <property type="component" value="Unassembled WGS sequence"/>
</dbReference>
<dbReference type="EC" id="3.5.1.-" evidence="2"/>
<dbReference type="CDD" id="cd01297">
    <property type="entry name" value="D-aminoacylase"/>
    <property type="match status" value="1"/>
</dbReference>
<protein>
    <submittedName>
        <fullName evidence="2">D-aminoacylase</fullName>
        <ecNumber evidence="2">3.5.1.-</ecNumber>
    </submittedName>
</protein>
<keyword evidence="3" id="KW-1185">Reference proteome</keyword>
<evidence type="ECO:0000313" key="3">
    <source>
        <dbReference type="Proteomes" id="UP001548832"/>
    </source>
</evidence>
<dbReference type="InterPro" id="IPR050378">
    <property type="entry name" value="Metallo-dep_Hydrolases_sf"/>
</dbReference>
<proteinExistence type="predicted"/>
<dbReference type="GO" id="GO:0016787">
    <property type="term" value="F:hydrolase activity"/>
    <property type="evidence" value="ECO:0007669"/>
    <property type="project" value="UniProtKB-KW"/>
</dbReference>
<dbReference type="InterPro" id="IPR011059">
    <property type="entry name" value="Metal-dep_hydrolase_composite"/>
</dbReference>
<dbReference type="Gene3D" id="3.30.1490.130">
    <property type="entry name" value="D-aminoacylase. Domain 3"/>
    <property type="match status" value="1"/>
</dbReference>
<evidence type="ECO:0000313" key="2">
    <source>
        <dbReference type="EMBL" id="MET2832928.1"/>
    </source>
</evidence>
<dbReference type="RefSeq" id="WP_354465133.1">
    <property type="nucleotide sequence ID" value="NZ_JBEWSZ010000015.1"/>
</dbReference>
<dbReference type="InterPro" id="IPR032466">
    <property type="entry name" value="Metal_Hydrolase"/>
</dbReference>
<dbReference type="SUPFAM" id="SSF51556">
    <property type="entry name" value="Metallo-dependent hydrolases"/>
    <property type="match status" value="1"/>
</dbReference>
<comment type="caution">
    <text evidence="2">The sequence shown here is derived from an EMBL/GenBank/DDBJ whole genome shotgun (WGS) entry which is preliminary data.</text>
</comment>
<dbReference type="Gene3D" id="3.20.20.140">
    <property type="entry name" value="Metal-dependent hydrolases"/>
    <property type="match status" value="1"/>
</dbReference>
<organism evidence="2 3">
    <name type="scientific">Mesorhizobium shangrilense</name>
    <dbReference type="NCBI Taxonomy" id="460060"/>
    <lineage>
        <taxon>Bacteria</taxon>
        <taxon>Pseudomonadati</taxon>
        <taxon>Pseudomonadota</taxon>
        <taxon>Alphaproteobacteria</taxon>
        <taxon>Hyphomicrobiales</taxon>
        <taxon>Phyllobacteriaceae</taxon>
        <taxon>Mesorhizobium</taxon>
    </lineage>
</organism>
<name>A0ABV2DTC2_9HYPH</name>
<dbReference type="Pfam" id="PF07969">
    <property type="entry name" value="Amidohydro_3"/>
    <property type="match status" value="2"/>
</dbReference>
<keyword evidence="2" id="KW-0378">Hydrolase</keyword>
<dbReference type="InterPro" id="IPR023100">
    <property type="entry name" value="D-aminoacylase_insert_dom_sf"/>
</dbReference>
<evidence type="ECO:0000259" key="1">
    <source>
        <dbReference type="Pfam" id="PF07969"/>
    </source>
</evidence>
<dbReference type="PANTHER" id="PTHR11647:SF1">
    <property type="entry name" value="COLLAPSIN RESPONSE MEDIATOR PROTEIN"/>
    <property type="match status" value="1"/>
</dbReference>
<dbReference type="InterPro" id="IPR013108">
    <property type="entry name" value="Amidohydro_3"/>
</dbReference>
<dbReference type="PANTHER" id="PTHR11647">
    <property type="entry name" value="HYDRANTOINASE/DIHYDROPYRIMIDINASE FAMILY MEMBER"/>
    <property type="match status" value="1"/>
</dbReference>